<dbReference type="Proteomes" id="UP000000768">
    <property type="component" value="Chromosome 3"/>
</dbReference>
<proteinExistence type="predicted"/>
<sequence>MALGKRAARSAGASSGAASQISKWRRRHCAVRGRVRQHVHFFVFPNGLIPCSGFIFSSSSSPTLSRRRTPWQINQDISQQAQKSIVKECTSHLLVYVIFQLLLLVHHTSRMDLARVVKI</sequence>
<dbReference type="EMBL" id="CM000762">
    <property type="protein sequence ID" value="OQU86041.1"/>
    <property type="molecule type" value="Genomic_DNA"/>
</dbReference>
<gene>
    <name evidence="1" type="ORF">SORBI_3003G000150</name>
</gene>
<dbReference type="Gramene" id="OQU86041">
    <property type="protein sequence ID" value="OQU86041"/>
    <property type="gene ID" value="SORBI_3003G000150"/>
</dbReference>
<keyword evidence="2" id="KW-1185">Reference proteome</keyword>
<evidence type="ECO:0000313" key="1">
    <source>
        <dbReference type="EMBL" id="OQU86041.1"/>
    </source>
</evidence>
<reference evidence="1 2" key="1">
    <citation type="journal article" date="2009" name="Nature">
        <title>The Sorghum bicolor genome and the diversification of grasses.</title>
        <authorList>
            <person name="Paterson A.H."/>
            <person name="Bowers J.E."/>
            <person name="Bruggmann R."/>
            <person name="Dubchak I."/>
            <person name="Grimwood J."/>
            <person name="Gundlach H."/>
            <person name="Haberer G."/>
            <person name="Hellsten U."/>
            <person name="Mitros T."/>
            <person name="Poliakov A."/>
            <person name="Schmutz J."/>
            <person name="Spannagl M."/>
            <person name="Tang H."/>
            <person name="Wang X."/>
            <person name="Wicker T."/>
            <person name="Bharti A.K."/>
            <person name="Chapman J."/>
            <person name="Feltus F.A."/>
            <person name="Gowik U."/>
            <person name="Grigoriev I.V."/>
            <person name="Lyons E."/>
            <person name="Maher C.A."/>
            <person name="Martis M."/>
            <person name="Narechania A."/>
            <person name="Otillar R.P."/>
            <person name="Penning B.W."/>
            <person name="Salamov A.A."/>
            <person name="Wang Y."/>
            <person name="Zhang L."/>
            <person name="Carpita N.C."/>
            <person name="Freeling M."/>
            <person name="Gingle A.R."/>
            <person name="Hash C.T."/>
            <person name="Keller B."/>
            <person name="Klein P."/>
            <person name="Kresovich S."/>
            <person name="McCann M.C."/>
            <person name="Ming R."/>
            <person name="Peterson D.G."/>
            <person name="Mehboob-ur-Rahman"/>
            <person name="Ware D."/>
            <person name="Westhoff P."/>
            <person name="Mayer K.F."/>
            <person name="Messing J."/>
            <person name="Rokhsar D.S."/>
        </authorList>
    </citation>
    <scope>NUCLEOTIDE SEQUENCE [LARGE SCALE GENOMIC DNA]</scope>
    <source>
        <strain evidence="2">cv. BTx623</strain>
    </source>
</reference>
<accession>A0A1W0VVA8</accession>
<organism evidence="1 2">
    <name type="scientific">Sorghum bicolor</name>
    <name type="common">Sorghum</name>
    <name type="synonym">Sorghum vulgare</name>
    <dbReference type="NCBI Taxonomy" id="4558"/>
    <lineage>
        <taxon>Eukaryota</taxon>
        <taxon>Viridiplantae</taxon>
        <taxon>Streptophyta</taxon>
        <taxon>Embryophyta</taxon>
        <taxon>Tracheophyta</taxon>
        <taxon>Spermatophyta</taxon>
        <taxon>Magnoliopsida</taxon>
        <taxon>Liliopsida</taxon>
        <taxon>Poales</taxon>
        <taxon>Poaceae</taxon>
        <taxon>PACMAD clade</taxon>
        <taxon>Panicoideae</taxon>
        <taxon>Andropogonodae</taxon>
        <taxon>Andropogoneae</taxon>
        <taxon>Sorghinae</taxon>
        <taxon>Sorghum</taxon>
    </lineage>
</organism>
<reference evidence="2" key="2">
    <citation type="journal article" date="2018" name="Plant J.">
        <title>The Sorghum bicolor reference genome: improved assembly, gene annotations, a transcriptome atlas, and signatures of genome organization.</title>
        <authorList>
            <person name="McCormick R.F."/>
            <person name="Truong S.K."/>
            <person name="Sreedasyam A."/>
            <person name="Jenkins J."/>
            <person name="Shu S."/>
            <person name="Sims D."/>
            <person name="Kennedy M."/>
            <person name="Amirebrahimi M."/>
            <person name="Weers B.D."/>
            <person name="McKinley B."/>
            <person name="Mattison A."/>
            <person name="Morishige D.T."/>
            <person name="Grimwood J."/>
            <person name="Schmutz J."/>
            <person name="Mullet J.E."/>
        </authorList>
    </citation>
    <scope>NUCLEOTIDE SEQUENCE [LARGE SCALE GENOMIC DNA]</scope>
    <source>
        <strain evidence="2">cv. BTx623</strain>
    </source>
</reference>
<name>A0A1W0VVA8_SORBI</name>
<evidence type="ECO:0000313" key="2">
    <source>
        <dbReference type="Proteomes" id="UP000000768"/>
    </source>
</evidence>
<dbReference type="AlphaFoldDB" id="A0A1W0VVA8"/>
<protein>
    <submittedName>
        <fullName evidence="1">Uncharacterized protein</fullName>
    </submittedName>
</protein>
<dbReference type="InParanoid" id="A0A1W0VVA8"/>